<organism evidence="2 3">
    <name type="scientific">Lausannevirus</name>
    <dbReference type="NCBI Taxonomy" id="999883"/>
    <lineage>
        <taxon>Viruses</taxon>
        <taxon>Varidnaviria</taxon>
        <taxon>Bamfordvirae</taxon>
        <taxon>Nucleocytoviricota</taxon>
        <taxon>Megaviricetes</taxon>
        <taxon>Pimascovirales</taxon>
        <taxon>Pimascovirales incertae sedis</taxon>
        <taxon>Marseilleviridae</taxon>
        <taxon>Losannavirus</taxon>
        <taxon>Losannavirus lausannense</taxon>
    </lineage>
</organism>
<evidence type="ECO:0000313" key="2">
    <source>
        <dbReference type="EMBL" id="AEA07288.1"/>
    </source>
</evidence>
<keyword evidence="1" id="KW-0812">Transmembrane</keyword>
<proteinExistence type="predicted"/>
<accession>F2WM15</accession>
<evidence type="ECO:0000256" key="1">
    <source>
        <dbReference type="SAM" id="Phobius"/>
    </source>
</evidence>
<dbReference type="KEGG" id="vg:10400020"/>
<reference evidence="2 3" key="1">
    <citation type="journal article" date="2011" name="Environ. Microbiol.">
        <title>Lausannevirus, a giant amoebal virus encoding histone doublets.</title>
        <authorList>
            <person name="Thomas V."/>
            <person name="Bertelli C."/>
            <person name="Collyn F."/>
            <person name="Casson N."/>
            <person name="Telenti A."/>
            <person name="Goesmann A."/>
            <person name="Croxatto A."/>
            <person name="Greub G."/>
        </authorList>
    </citation>
    <scope>NUCLEOTIDE SEQUENCE [LARGE SCALE GENOMIC DNA]</scope>
    <source>
        <strain evidence="2">7715</strain>
    </source>
</reference>
<keyword evidence="3" id="KW-1185">Reference proteome</keyword>
<name>F2WM15_9VIRU</name>
<dbReference type="Proteomes" id="UP000203366">
    <property type="component" value="Segment"/>
</dbReference>
<sequence>MKKWFNSLPKDFVPQELQKSSSWTKRQERWKGSLKNNFKIYPSSAILPFVVSFCAFLFCRLSRTISQKFCISRVQSLLWGNLYLKNLGEKNG</sequence>
<dbReference type="GeneID" id="10400020"/>
<keyword evidence="1" id="KW-1133">Transmembrane helix</keyword>
<feature type="transmembrane region" description="Helical" evidence="1">
    <location>
        <begin position="40"/>
        <end position="59"/>
    </location>
</feature>
<gene>
    <name evidence="2" type="ORF">LAU_0438</name>
</gene>
<protein>
    <submittedName>
        <fullName evidence="2">Uncharacterized protein</fullName>
    </submittedName>
</protein>
<dbReference type="EMBL" id="HQ113105">
    <property type="protein sequence ID" value="AEA07288.1"/>
    <property type="molecule type" value="Genomic_DNA"/>
</dbReference>
<keyword evidence="1" id="KW-0472">Membrane</keyword>
<evidence type="ECO:0000313" key="3">
    <source>
        <dbReference type="Proteomes" id="UP000203366"/>
    </source>
</evidence>
<dbReference type="RefSeq" id="YP_004347400.1">
    <property type="nucleotide sequence ID" value="NC_015326.1"/>
</dbReference>